<evidence type="ECO:0000313" key="3">
    <source>
        <dbReference type="Proteomes" id="UP000184121"/>
    </source>
</evidence>
<feature type="domain" description="HTH cro/C1-type" evidence="1">
    <location>
        <begin position="44"/>
        <end position="98"/>
    </location>
</feature>
<dbReference type="SMART" id="SM00530">
    <property type="entry name" value="HTH_XRE"/>
    <property type="match status" value="1"/>
</dbReference>
<dbReference type="SUPFAM" id="SSF47413">
    <property type="entry name" value="lambda repressor-like DNA-binding domains"/>
    <property type="match status" value="1"/>
</dbReference>
<dbReference type="EMBL" id="FRBY01000002">
    <property type="protein sequence ID" value="SHL66946.1"/>
    <property type="molecule type" value="Genomic_DNA"/>
</dbReference>
<organism evidence="2 3">
    <name type="scientific">Flavobacterium saccharophilum</name>
    <dbReference type="NCBI Taxonomy" id="29534"/>
    <lineage>
        <taxon>Bacteria</taxon>
        <taxon>Pseudomonadati</taxon>
        <taxon>Bacteroidota</taxon>
        <taxon>Flavobacteriia</taxon>
        <taxon>Flavobacteriales</taxon>
        <taxon>Flavobacteriaceae</taxon>
        <taxon>Flavobacterium</taxon>
    </lineage>
</organism>
<protein>
    <submittedName>
        <fullName evidence="2">Helix-turn-helix</fullName>
    </submittedName>
</protein>
<dbReference type="InterPro" id="IPR001387">
    <property type="entry name" value="Cro/C1-type_HTH"/>
</dbReference>
<dbReference type="GO" id="GO:0003677">
    <property type="term" value="F:DNA binding"/>
    <property type="evidence" value="ECO:0007669"/>
    <property type="project" value="InterPro"/>
</dbReference>
<dbReference type="InterPro" id="IPR010982">
    <property type="entry name" value="Lambda_DNA-bd_dom_sf"/>
</dbReference>
<gene>
    <name evidence="2" type="ORF">SAMN05444366_1139</name>
</gene>
<evidence type="ECO:0000313" key="2">
    <source>
        <dbReference type="EMBL" id="SHL66946.1"/>
    </source>
</evidence>
<name>A0A1M7CID4_9FLAO</name>
<keyword evidence="3" id="KW-1185">Reference proteome</keyword>
<dbReference type="AlphaFoldDB" id="A0A1M7CID4"/>
<sequence length="109" mass="12464">MKKKEVITSYSLSEMKDRYIGEIGTSERDQYEYELSMDILGRMIKTARKERNLTQEQLGELIGVKKAQISKLESSTNSATIDTIIKVFKALKAEISFNVKIENQNLQVS</sequence>
<dbReference type="OrthoDB" id="1041855at2"/>
<dbReference type="CDD" id="cd00093">
    <property type="entry name" value="HTH_XRE"/>
    <property type="match status" value="1"/>
</dbReference>
<dbReference type="Proteomes" id="UP000184121">
    <property type="component" value="Unassembled WGS sequence"/>
</dbReference>
<accession>A0A1M7CID4</accession>
<dbReference type="PROSITE" id="PS50943">
    <property type="entry name" value="HTH_CROC1"/>
    <property type="match status" value="1"/>
</dbReference>
<dbReference type="RefSeq" id="WP_072970641.1">
    <property type="nucleotide sequence ID" value="NZ_FRBY01000002.1"/>
</dbReference>
<proteinExistence type="predicted"/>
<evidence type="ECO:0000259" key="1">
    <source>
        <dbReference type="PROSITE" id="PS50943"/>
    </source>
</evidence>
<dbReference type="Gene3D" id="1.10.260.40">
    <property type="entry name" value="lambda repressor-like DNA-binding domains"/>
    <property type="match status" value="1"/>
</dbReference>
<dbReference type="STRING" id="29534.SAMN05444366_1139"/>
<reference evidence="3" key="1">
    <citation type="submission" date="2016-11" db="EMBL/GenBank/DDBJ databases">
        <authorList>
            <person name="Varghese N."/>
            <person name="Submissions S."/>
        </authorList>
    </citation>
    <scope>NUCLEOTIDE SEQUENCE [LARGE SCALE GENOMIC DNA]</scope>
    <source>
        <strain evidence="3">DSM 1811</strain>
    </source>
</reference>
<dbReference type="Pfam" id="PF01381">
    <property type="entry name" value="HTH_3"/>
    <property type="match status" value="1"/>
</dbReference>